<reference evidence="1" key="1">
    <citation type="submission" date="2018-12" db="EMBL/GenBank/DDBJ databases">
        <authorList>
            <person name="Sun L."/>
            <person name="Chen Z."/>
        </authorList>
    </citation>
    <scope>NUCLEOTIDE SEQUENCE [LARGE SCALE GENOMIC DNA]</scope>
    <source>
        <strain evidence="1">DSM 16012</strain>
    </source>
</reference>
<organism evidence="1 2">
    <name type="scientific">Siminovitchia fortis</name>
    <dbReference type="NCBI Taxonomy" id="254758"/>
    <lineage>
        <taxon>Bacteria</taxon>
        <taxon>Bacillati</taxon>
        <taxon>Bacillota</taxon>
        <taxon>Bacilli</taxon>
        <taxon>Bacillales</taxon>
        <taxon>Bacillaceae</taxon>
        <taxon>Siminovitchia</taxon>
    </lineage>
</organism>
<evidence type="ECO:0000313" key="1">
    <source>
        <dbReference type="EMBL" id="RWR11118.1"/>
    </source>
</evidence>
<keyword evidence="2" id="KW-1185">Reference proteome</keyword>
<sequence>MMNLYEYQYMINEQKRLLNQINREAWKYTSGYPYQKPFLIGFITSVFKGIKSSFSYNGMK</sequence>
<dbReference type="AlphaFoldDB" id="A0A443ITT3"/>
<evidence type="ECO:0000313" key="2">
    <source>
        <dbReference type="Proteomes" id="UP000273811"/>
    </source>
</evidence>
<comment type="caution">
    <text evidence="1">The sequence shown here is derived from an EMBL/GenBank/DDBJ whole genome shotgun (WGS) entry which is preliminary data.</text>
</comment>
<accession>A0A443ITT3</accession>
<dbReference type="RefSeq" id="WP_164876329.1">
    <property type="nucleotide sequence ID" value="NZ_CP126113.1"/>
</dbReference>
<dbReference type="EMBL" id="QYTU02000017">
    <property type="protein sequence ID" value="RWR11118.1"/>
    <property type="molecule type" value="Genomic_DNA"/>
</dbReference>
<proteinExistence type="predicted"/>
<dbReference type="Proteomes" id="UP000273811">
    <property type="component" value="Unassembled WGS sequence"/>
</dbReference>
<protein>
    <submittedName>
        <fullName evidence="1">Uncharacterized protein</fullName>
    </submittedName>
</protein>
<gene>
    <name evidence="1" type="ORF">D4N35_008990</name>
</gene>
<name>A0A443ITT3_9BACI</name>